<name>A0A346XUR8_9ACTN</name>
<sequence>MTAVVTDRSVADGGTPHRTPRPAVGSTVLALRSVAMTRRDRTVLDDVCFDVAAGELVAVVGANGAGKSTLLHGVAGDLAVSSGSIELCGTALTSQRALDAARHRAVLTQDATVAFPFSARDVVAMGRAPWHGTAAARADDAIVDWAMDAVDVTDMAARSVTQLSGGERARVMLARTLAQDTPLLLLDEPVAALDPHHADRVLAVLASRARAGDAAVVVLHDLTAAAAWADRIVLLADGGVLAAGPPRTVMTPELLGRAYRAPMEVIAHPETGAPIVLPAR</sequence>
<dbReference type="KEGG" id="euz:DVS28_a1265"/>
<keyword evidence="2" id="KW-0547">Nucleotide-binding</keyword>
<dbReference type="NCBIfam" id="NF010068">
    <property type="entry name" value="PRK13548.1"/>
    <property type="match status" value="1"/>
</dbReference>
<dbReference type="InterPro" id="IPR017871">
    <property type="entry name" value="ABC_transporter-like_CS"/>
</dbReference>
<accession>A0A346XUR8</accession>
<dbReference type="SMART" id="SM00382">
    <property type="entry name" value="AAA"/>
    <property type="match status" value="1"/>
</dbReference>
<dbReference type="PANTHER" id="PTHR42794:SF1">
    <property type="entry name" value="HEMIN IMPORT ATP-BINDING PROTEIN HMUV"/>
    <property type="match status" value="1"/>
</dbReference>
<protein>
    <submittedName>
        <fullName evidence="7">Heme ABC transporter, ATPase component HmuV</fullName>
    </submittedName>
</protein>
<evidence type="ECO:0000259" key="6">
    <source>
        <dbReference type="PROSITE" id="PS50893"/>
    </source>
</evidence>
<dbReference type="SUPFAM" id="SSF52540">
    <property type="entry name" value="P-loop containing nucleoside triphosphate hydrolases"/>
    <property type="match status" value="1"/>
</dbReference>
<dbReference type="PROSITE" id="PS00211">
    <property type="entry name" value="ABC_TRANSPORTER_1"/>
    <property type="match status" value="1"/>
</dbReference>
<dbReference type="PANTHER" id="PTHR42794">
    <property type="entry name" value="HEMIN IMPORT ATP-BINDING PROTEIN HMUV"/>
    <property type="match status" value="1"/>
</dbReference>
<evidence type="ECO:0000313" key="8">
    <source>
        <dbReference type="Proteomes" id="UP000264006"/>
    </source>
</evidence>
<keyword evidence="3" id="KW-0067">ATP-binding</keyword>
<dbReference type="InterPro" id="IPR027417">
    <property type="entry name" value="P-loop_NTPase"/>
</dbReference>
<dbReference type="PROSITE" id="PS50893">
    <property type="entry name" value="ABC_TRANSPORTER_2"/>
    <property type="match status" value="1"/>
</dbReference>
<evidence type="ECO:0000256" key="4">
    <source>
        <dbReference type="ARBA" id="ARBA00022967"/>
    </source>
</evidence>
<evidence type="ECO:0000256" key="3">
    <source>
        <dbReference type="ARBA" id="ARBA00022840"/>
    </source>
</evidence>
<dbReference type="Gene3D" id="3.40.50.300">
    <property type="entry name" value="P-loop containing nucleotide triphosphate hydrolases"/>
    <property type="match status" value="1"/>
</dbReference>
<keyword evidence="8" id="KW-1185">Reference proteome</keyword>
<dbReference type="GO" id="GO:0016887">
    <property type="term" value="F:ATP hydrolysis activity"/>
    <property type="evidence" value="ECO:0007669"/>
    <property type="project" value="InterPro"/>
</dbReference>
<proteinExistence type="predicted"/>
<organism evidence="7 8">
    <name type="scientific">Euzebya pacifica</name>
    <dbReference type="NCBI Taxonomy" id="1608957"/>
    <lineage>
        <taxon>Bacteria</taxon>
        <taxon>Bacillati</taxon>
        <taxon>Actinomycetota</taxon>
        <taxon>Nitriliruptoria</taxon>
        <taxon>Euzebyales</taxon>
    </lineage>
</organism>
<keyword evidence="4" id="KW-1278">Translocase</keyword>
<dbReference type="GO" id="GO:0005524">
    <property type="term" value="F:ATP binding"/>
    <property type="evidence" value="ECO:0007669"/>
    <property type="project" value="UniProtKB-KW"/>
</dbReference>
<gene>
    <name evidence="7" type="ORF">DVS28_a1265</name>
</gene>
<dbReference type="InterPro" id="IPR003439">
    <property type="entry name" value="ABC_transporter-like_ATP-bd"/>
</dbReference>
<dbReference type="RefSeq" id="WP_114590687.1">
    <property type="nucleotide sequence ID" value="NZ_CP031165.1"/>
</dbReference>
<evidence type="ECO:0000256" key="5">
    <source>
        <dbReference type="SAM" id="MobiDB-lite"/>
    </source>
</evidence>
<keyword evidence="1" id="KW-0813">Transport</keyword>
<evidence type="ECO:0000256" key="2">
    <source>
        <dbReference type="ARBA" id="ARBA00022741"/>
    </source>
</evidence>
<feature type="domain" description="ABC transporter" evidence="6">
    <location>
        <begin position="29"/>
        <end position="262"/>
    </location>
</feature>
<dbReference type="Proteomes" id="UP000264006">
    <property type="component" value="Chromosome"/>
</dbReference>
<dbReference type="InterPro" id="IPR003593">
    <property type="entry name" value="AAA+_ATPase"/>
</dbReference>
<dbReference type="EMBL" id="CP031165">
    <property type="protein sequence ID" value="AXV05965.1"/>
    <property type="molecule type" value="Genomic_DNA"/>
</dbReference>
<feature type="region of interest" description="Disordered" evidence="5">
    <location>
        <begin position="1"/>
        <end position="23"/>
    </location>
</feature>
<dbReference type="Pfam" id="PF00005">
    <property type="entry name" value="ABC_tran"/>
    <property type="match status" value="1"/>
</dbReference>
<reference evidence="7 8" key="1">
    <citation type="submission" date="2018-09" db="EMBL/GenBank/DDBJ databases">
        <title>Complete genome sequence of Euzebya sp. DY32-46 isolated from seawater of Pacific Ocean.</title>
        <authorList>
            <person name="Xu L."/>
            <person name="Wu Y.-H."/>
            <person name="Xu X.-W."/>
        </authorList>
    </citation>
    <scope>NUCLEOTIDE SEQUENCE [LARGE SCALE GENOMIC DNA]</scope>
    <source>
        <strain evidence="7 8">DY32-46</strain>
    </source>
</reference>
<dbReference type="CDD" id="cd03214">
    <property type="entry name" value="ABC_Iron-Siderophores_B12_Hemin"/>
    <property type="match status" value="1"/>
</dbReference>
<dbReference type="OrthoDB" id="5296765at2"/>
<dbReference type="AlphaFoldDB" id="A0A346XUR8"/>
<evidence type="ECO:0000313" key="7">
    <source>
        <dbReference type="EMBL" id="AXV05965.1"/>
    </source>
</evidence>
<evidence type="ECO:0000256" key="1">
    <source>
        <dbReference type="ARBA" id="ARBA00022448"/>
    </source>
</evidence>